<dbReference type="Proteomes" id="UP000308600">
    <property type="component" value="Unassembled WGS sequence"/>
</dbReference>
<organism evidence="1 2">
    <name type="scientific">Pluteus cervinus</name>
    <dbReference type="NCBI Taxonomy" id="181527"/>
    <lineage>
        <taxon>Eukaryota</taxon>
        <taxon>Fungi</taxon>
        <taxon>Dikarya</taxon>
        <taxon>Basidiomycota</taxon>
        <taxon>Agaricomycotina</taxon>
        <taxon>Agaricomycetes</taxon>
        <taxon>Agaricomycetidae</taxon>
        <taxon>Agaricales</taxon>
        <taxon>Pluteineae</taxon>
        <taxon>Pluteaceae</taxon>
        <taxon>Pluteus</taxon>
    </lineage>
</organism>
<evidence type="ECO:0000313" key="2">
    <source>
        <dbReference type="Proteomes" id="UP000308600"/>
    </source>
</evidence>
<dbReference type="EMBL" id="ML208543">
    <property type="protein sequence ID" value="TFK63040.1"/>
    <property type="molecule type" value="Genomic_DNA"/>
</dbReference>
<keyword evidence="2" id="KW-1185">Reference proteome</keyword>
<accession>A0ACD3ABD8</accession>
<proteinExistence type="predicted"/>
<name>A0ACD3ABD8_9AGAR</name>
<gene>
    <name evidence="1" type="ORF">BDN72DRAFT_862388</name>
</gene>
<protein>
    <submittedName>
        <fullName evidence="1">Uncharacterized protein</fullName>
    </submittedName>
</protein>
<sequence>MKESKLLRWKWQMKFSLSLERYTAETEGVTRTFALEMTTTSIYIRPTVAPSSWPLPSRSLNPKATYKVEYANPNVLESPTGERAADTKTRRILGIDKVLDEEGNIKERDKLWGNLPRRAHLKSPSQEEDSSSSCGRHTGIEGGFRLVEVEV</sequence>
<evidence type="ECO:0000313" key="1">
    <source>
        <dbReference type="EMBL" id="TFK63040.1"/>
    </source>
</evidence>
<reference evidence="1 2" key="1">
    <citation type="journal article" date="2019" name="Nat. Ecol. Evol.">
        <title>Megaphylogeny resolves global patterns of mushroom evolution.</title>
        <authorList>
            <person name="Varga T."/>
            <person name="Krizsan K."/>
            <person name="Foldi C."/>
            <person name="Dima B."/>
            <person name="Sanchez-Garcia M."/>
            <person name="Sanchez-Ramirez S."/>
            <person name="Szollosi G.J."/>
            <person name="Szarkandi J.G."/>
            <person name="Papp V."/>
            <person name="Albert L."/>
            <person name="Andreopoulos W."/>
            <person name="Angelini C."/>
            <person name="Antonin V."/>
            <person name="Barry K.W."/>
            <person name="Bougher N.L."/>
            <person name="Buchanan P."/>
            <person name="Buyck B."/>
            <person name="Bense V."/>
            <person name="Catcheside P."/>
            <person name="Chovatia M."/>
            <person name="Cooper J."/>
            <person name="Damon W."/>
            <person name="Desjardin D."/>
            <person name="Finy P."/>
            <person name="Geml J."/>
            <person name="Haridas S."/>
            <person name="Hughes K."/>
            <person name="Justo A."/>
            <person name="Karasinski D."/>
            <person name="Kautmanova I."/>
            <person name="Kiss B."/>
            <person name="Kocsube S."/>
            <person name="Kotiranta H."/>
            <person name="LaButti K.M."/>
            <person name="Lechner B.E."/>
            <person name="Liimatainen K."/>
            <person name="Lipzen A."/>
            <person name="Lukacs Z."/>
            <person name="Mihaltcheva S."/>
            <person name="Morgado L.N."/>
            <person name="Niskanen T."/>
            <person name="Noordeloos M.E."/>
            <person name="Ohm R.A."/>
            <person name="Ortiz-Santana B."/>
            <person name="Ovrebo C."/>
            <person name="Racz N."/>
            <person name="Riley R."/>
            <person name="Savchenko A."/>
            <person name="Shiryaev A."/>
            <person name="Soop K."/>
            <person name="Spirin V."/>
            <person name="Szebenyi C."/>
            <person name="Tomsovsky M."/>
            <person name="Tulloss R.E."/>
            <person name="Uehling J."/>
            <person name="Grigoriev I.V."/>
            <person name="Vagvolgyi C."/>
            <person name="Papp T."/>
            <person name="Martin F.M."/>
            <person name="Miettinen O."/>
            <person name="Hibbett D.S."/>
            <person name="Nagy L.G."/>
        </authorList>
    </citation>
    <scope>NUCLEOTIDE SEQUENCE [LARGE SCALE GENOMIC DNA]</scope>
    <source>
        <strain evidence="1 2">NL-1719</strain>
    </source>
</reference>